<accession>A0A383CWD5</accession>
<sequence>MVINTNVEAQRTASNLMVSQQQMAKSLSRLSSGSKIITAADDAAGLAVSSRLDSTLRRLDSVLNNLGNAMSLTQTQDGYLGNIDNAMSRMTELAMMAQDTTKQEKDLALYNEEFQQLMSYVRSSVGKEFNGVKLFDGSYVDITIDAQGGTFPVGG</sequence>
<dbReference type="Gene3D" id="1.20.1330.10">
    <property type="entry name" value="f41 fragment of flagellin, N-terminal domain"/>
    <property type="match status" value="1"/>
</dbReference>
<feature type="domain" description="Flagellin N-terminal" evidence="1">
    <location>
        <begin position="3"/>
        <end position="138"/>
    </location>
</feature>
<dbReference type="EMBL" id="UINC01211875">
    <property type="protein sequence ID" value="SVE35958.1"/>
    <property type="molecule type" value="Genomic_DNA"/>
</dbReference>
<dbReference type="PANTHER" id="PTHR42792">
    <property type="entry name" value="FLAGELLIN"/>
    <property type="match status" value="1"/>
</dbReference>
<gene>
    <name evidence="2" type="ORF">METZ01_LOCUS488812</name>
</gene>
<proteinExistence type="predicted"/>
<dbReference type="SUPFAM" id="SSF64518">
    <property type="entry name" value="Phase 1 flagellin"/>
    <property type="match status" value="1"/>
</dbReference>
<organism evidence="2">
    <name type="scientific">marine metagenome</name>
    <dbReference type="NCBI Taxonomy" id="408172"/>
    <lineage>
        <taxon>unclassified sequences</taxon>
        <taxon>metagenomes</taxon>
        <taxon>ecological metagenomes</taxon>
    </lineage>
</organism>
<dbReference type="InterPro" id="IPR001029">
    <property type="entry name" value="Flagellin_N"/>
</dbReference>
<dbReference type="AlphaFoldDB" id="A0A383CWD5"/>
<dbReference type="InterPro" id="IPR001492">
    <property type="entry name" value="Flagellin"/>
</dbReference>
<evidence type="ECO:0000259" key="1">
    <source>
        <dbReference type="Pfam" id="PF00669"/>
    </source>
</evidence>
<name>A0A383CWD5_9ZZZZ</name>
<dbReference type="Pfam" id="PF00669">
    <property type="entry name" value="Flagellin_N"/>
    <property type="match status" value="1"/>
</dbReference>
<reference evidence="2" key="1">
    <citation type="submission" date="2018-05" db="EMBL/GenBank/DDBJ databases">
        <authorList>
            <person name="Lanie J.A."/>
            <person name="Ng W.-L."/>
            <person name="Kazmierczak K.M."/>
            <person name="Andrzejewski T.M."/>
            <person name="Davidsen T.M."/>
            <person name="Wayne K.J."/>
            <person name="Tettelin H."/>
            <person name="Glass J.I."/>
            <person name="Rusch D."/>
            <person name="Podicherti R."/>
            <person name="Tsui H.-C.T."/>
            <person name="Winkler M.E."/>
        </authorList>
    </citation>
    <scope>NUCLEOTIDE SEQUENCE</scope>
</reference>
<feature type="non-terminal residue" evidence="2">
    <location>
        <position position="155"/>
    </location>
</feature>
<dbReference type="GO" id="GO:0005198">
    <property type="term" value="F:structural molecule activity"/>
    <property type="evidence" value="ECO:0007669"/>
    <property type="project" value="InterPro"/>
</dbReference>
<dbReference type="PRINTS" id="PR00207">
    <property type="entry name" value="FLAGELLIN"/>
</dbReference>
<evidence type="ECO:0000313" key="2">
    <source>
        <dbReference type="EMBL" id="SVE35958.1"/>
    </source>
</evidence>
<dbReference type="GO" id="GO:0009288">
    <property type="term" value="C:bacterial-type flagellum"/>
    <property type="evidence" value="ECO:0007669"/>
    <property type="project" value="InterPro"/>
</dbReference>
<protein>
    <recommendedName>
        <fullName evidence="1">Flagellin N-terminal domain-containing protein</fullName>
    </recommendedName>
</protein>
<dbReference type="PANTHER" id="PTHR42792:SF2">
    <property type="entry name" value="FLAGELLIN"/>
    <property type="match status" value="1"/>
</dbReference>